<dbReference type="Ensembl" id="ENSSMRT00000026201.1">
    <property type="protein sequence ID" value="ENSSMRP00000022400.1"/>
    <property type="gene ID" value="ENSSMRG00000017399.1"/>
</dbReference>
<sequence>ILLFPMQVQFQQLLQMVGVLGIGGTLLIGFQFSVITYPSQGIRRFINETWVARQGTPLPQETLTLLWSLVVSLYCLGGLVGCLGSSPLARRIGKKKTLMFNDVTIVAAALLLGFSRMANSFEMVMMGRFIYGFSAGICLNIQGPFLSEVSPEKFRGFAAASTSVFLSLGKALGQIMGLRYKHYNQHNVICFPFLFPFSIPILFSFSFSSFSMHFSKL</sequence>
<reference evidence="7" key="1">
    <citation type="submission" date="2025-08" db="UniProtKB">
        <authorList>
            <consortium name="Ensembl"/>
        </authorList>
    </citation>
    <scope>IDENTIFICATION</scope>
</reference>
<reference evidence="7" key="2">
    <citation type="submission" date="2025-09" db="UniProtKB">
        <authorList>
            <consortium name="Ensembl"/>
        </authorList>
    </citation>
    <scope>IDENTIFICATION</scope>
</reference>
<dbReference type="PANTHER" id="PTHR23503:SF54">
    <property type="entry name" value="MAJOR FACILITATOR SUPERFAMILY (MFS) PROFILE DOMAIN-CONTAINING PROTEIN"/>
    <property type="match status" value="1"/>
</dbReference>
<evidence type="ECO:0000256" key="5">
    <source>
        <dbReference type="SAM" id="Phobius"/>
    </source>
</evidence>
<protein>
    <recommendedName>
        <fullName evidence="6">Major facilitator superfamily (MFS) profile domain-containing protein</fullName>
    </recommendedName>
</protein>
<dbReference type="Proteomes" id="UP000694421">
    <property type="component" value="Unplaced"/>
</dbReference>
<evidence type="ECO:0000313" key="8">
    <source>
        <dbReference type="Proteomes" id="UP000694421"/>
    </source>
</evidence>
<accession>A0A8D0DVY2</accession>
<dbReference type="GeneTree" id="ENSGT00940000165145"/>
<evidence type="ECO:0000259" key="6">
    <source>
        <dbReference type="PROSITE" id="PS50850"/>
    </source>
</evidence>
<keyword evidence="4 5" id="KW-0472">Membrane</keyword>
<evidence type="ECO:0000256" key="1">
    <source>
        <dbReference type="ARBA" id="ARBA00004141"/>
    </source>
</evidence>
<dbReference type="InterPro" id="IPR005828">
    <property type="entry name" value="MFS_sugar_transport-like"/>
</dbReference>
<dbReference type="PROSITE" id="PS00217">
    <property type="entry name" value="SUGAR_TRANSPORT_2"/>
    <property type="match status" value="1"/>
</dbReference>
<dbReference type="PROSITE" id="PS50850">
    <property type="entry name" value="MFS"/>
    <property type="match status" value="1"/>
</dbReference>
<evidence type="ECO:0000256" key="4">
    <source>
        <dbReference type="ARBA" id="ARBA00023136"/>
    </source>
</evidence>
<dbReference type="GO" id="GO:0005886">
    <property type="term" value="C:plasma membrane"/>
    <property type="evidence" value="ECO:0007669"/>
    <property type="project" value="TreeGrafter"/>
</dbReference>
<evidence type="ECO:0000313" key="7">
    <source>
        <dbReference type="Ensembl" id="ENSSMRP00000022400.1"/>
    </source>
</evidence>
<dbReference type="SUPFAM" id="SSF103473">
    <property type="entry name" value="MFS general substrate transporter"/>
    <property type="match status" value="1"/>
</dbReference>
<keyword evidence="2 5" id="KW-0812">Transmembrane</keyword>
<feature type="transmembrane region" description="Helical" evidence="5">
    <location>
        <begin position="12"/>
        <end position="35"/>
    </location>
</feature>
<feature type="transmembrane region" description="Helical" evidence="5">
    <location>
        <begin position="193"/>
        <end position="214"/>
    </location>
</feature>
<name>A0A8D0DVY2_SALMN</name>
<comment type="subcellular location">
    <subcellularLocation>
        <location evidence="1">Membrane</location>
        <topology evidence="1">Multi-pass membrane protein</topology>
    </subcellularLocation>
</comment>
<dbReference type="InterPro" id="IPR045263">
    <property type="entry name" value="GLUT"/>
</dbReference>
<dbReference type="AlphaFoldDB" id="A0A8D0DVY2"/>
<dbReference type="Pfam" id="PF00083">
    <property type="entry name" value="Sugar_tr"/>
    <property type="match status" value="1"/>
</dbReference>
<dbReference type="InterPro" id="IPR036259">
    <property type="entry name" value="MFS_trans_sf"/>
</dbReference>
<feature type="transmembrane region" description="Helical" evidence="5">
    <location>
        <begin position="154"/>
        <end position="173"/>
    </location>
</feature>
<feature type="transmembrane region" description="Helical" evidence="5">
    <location>
        <begin position="98"/>
        <end position="117"/>
    </location>
</feature>
<feature type="transmembrane region" description="Helical" evidence="5">
    <location>
        <begin position="129"/>
        <end position="147"/>
    </location>
</feature>
<dbReference type="Gene3D" id="1.20.1250.20">
    <property type="entry name" value="MFS general substrate transporter like domains"/>
    <property type="match status" value="1"/>
</dbReference>
<evidence type="ECO:0000256" key="3">
    <source>
        <dbReference type="ARBA" id="ARBA00022989"/>
    </source>
</evidence>
<dbReference type="OMA" id="EDQWNIV"/>
<proteinExistence type="predicted"/>
<dbReference type="InterPro" id="IPR020846">
    <property type="entry name" value="MFS_dom"/>
</dbReference>
<dbReference type="InterPro" id="IPR005829">
    <property type="entry name" value="Sugar_transporter_CS"/>
</dbReference>
<dbReference type="GO" id="GO:0055056">
    <property type="term" value="F:D-glucose transmembrane transporter activity"/>
    <property type="evidence" value="ECO:0007669"/>
    <property type="project" value="TreeGrafter"/>
</dbReference>
<organism evidence="7 8">
    <name type="scientific">Salvator merianae</name>
    <name type="common">Argentine black and white tegu</name>
    <name type="synonym">Tupinambis merianae</name>
    <dbReference type="NCBI Taxonomy" id="96440"/>
    <lineage>
        <taxon>Eukaryota</taxon>
        <taxon>Metazoa</taxon>
        <taxon>Chordata</taxon>
        <taxon>Craniata</taxon>
        <taxon>Vertebrata</taxon>
        <taxon>Euteleostomi</taxon>
        <taxon>Lepidosauria</taxon>
        <taxon>Squamata</taxon>
        <taxon>Bifurcata</taxon>
        <taxon>Unidentata</taxon>
        <taxon>Episquamata</taxon>
        <taxon>Laterata</taxon>
        <taxon>Teiioidea</taxon>
        <taxon>Teiidae</taxon>
        <taxon>Salvator</taxon>
    </lineage>
</organism>
<evidence type="ECO:0000256" key="2">
    <source>
        <dbReference type="ARBA" id="ARBA00022692"/>
    </source>
</evidence>
<keyword evidence="3 5" id="KW-1133">Transmembrane helix</keyword>
<feature type="transmembrane region" description="Helical" evidence="5">
    <location>
        <begin position="65"/>
        <end position="86"/>
    </location>
</feature>
<keyword evidence="8" id="KW-1185">Reference proteome</keyword>
<dbReference type="GO" id="GO:0070837">
    <property type="term" value="P:dehydroascorbic acid transport"/>
    <property type="evidence" value="ECO:0007669"/>
    <property type="project" value="TreeGrafter"/>
</dbReference>
<feature type="domain" description="Major facilitator superfamily (MFS) profile" evidence="6">
    <location>
        <begin position="17"/>
        <end position="217"/>
    </location>
</feature>
<dbReference type="PANTHER" id="PTHR23503">
    <property type="entry name" value="SOLUTE CARRIER FAMILY 2"/>
    <property type="match status" value="1"/>
</dbReference>
<dbReference type="GO" id="GO:0046323">
    <property type="term" value="P:D-glucose import"/>
    <property type="evidence" value="ECO:0007669"/>
    <property type="project" value="TreeGrafter"/>
</dbReference>